<feature type="compositionally biased region" description="Basic and acidic residues" evidence="14">
    <location>
        <begin position="4567"/>
        <end position="4577"/>
    </location>
</feature>
<feature type="domain" description="Cadherin" evidence="19">
    <location>
        <begin position="3353"/>
        <end position="3457"/>
    </location>
</feature>
<feature type="domain" description="Cadherin" evidence="19">
    <location>
        <begin position="2099"/>
        <end position="2201"/>
    </location>
</feature>
<evidence type="ECO:0000256" key="11">
    <source>
        <dbReference type="ARBA" id="ARBA00023180"/>
    </source>
</evidence>
<dbReference type="FunFam" id="2.60.40.60:FF:000080">
    <property type="entry name" value="FAT atypical cadherin 1"/>
    <property type="match status" value="1"/>
</dbReference>
<dbReference type="InterPro" id="IPR015919">
    <property type="entry name" value="Cadherin-like_sf"/>
</dbReference>
<evidence type="ECO:0000256" key="3">
    <source>
        <dbReference type="ARBA" id="ARBA00022692"/>
    </source>
</evidence>
<feature type="chain" id="PRO_5034795553" evidence="16">
    <location>
        <begin position="32"/>
        <end position="4617"/>
    </location>
</feature>
<feature type="disulfide bond" evidence="13">
    <location>
        <begin position="3856"/>
        <end position="3865"/>
    </location>
</feature>
<feature type="domain" description="Cadherin" evidence="19">
    <location>
        <begin position="3579"/>
        <end position="3677"/>
    </location>
</feature>
<feature type="domain" description="EGF-like" evidence="18">
    <location>
        <begin position="3829"/>
        <end position="3866"/>
    </location>
</feature>
<feature type="domain" description="Cadherin" evidence="19">
    <location>
        <begin position="2417"/>
        <end position="2518"/>
    </location>
</feature>
<keyword evidence="3 15" id="KW-0812">Transmembrane</keyword>
<feature type="domain" description="Cadherin" evidence="19">
    <location>
        <begin position="1273"/>
        <end position="1374"/>
    </location>
</feature>
<evidence type="ECO:0000256" key="4">
    <source>
        <dbReference type="ARBA" id="ARBA00022729"/>
    </source>
</evidence>
<dbReference type="SUPFAM" id="SSF57196">
    <property type="entry name" value="EGF/Laminin"/>
    <property type="match status" value="2"/>
</dbReference>
<protein>
    <submittedName>
        <fullName evidence="21">Protocadherin Fat 1-like</fullName>
    </submittedName>
</protein>
<dbReference type="CDD" id="cd11304">
    <property type="entry name" value="Cadherin_repeat"/>
    <property type="match status" value="31"/>
</dbReference>
<evidence type="ECO:0000256" key="5">
    <source>
        <dbReference type="ARBA" id="ARBA00022737"/>
    </source>
</evidence>
<dbReference type="PRINTS" id="PR00205">
    <property type="entry name" value="CADHERIN"/>
</dbReference>
<feature type="domain" description="Cadherin" evidence="19">
    <location>
        <begin position="1685"/>
        <end position="1782"/>
    </location>
</feature>
<dbReference type="InterPro" id="IPR001791">
    <property type="entry name" value="Laminin_G"/>
</dbReference>
<feature type="domain" description="Cadherin" evidence="19">
    <location>
        <begin position="2310"/>
        <end position="2417"/>
    </location>
</feature>
<feature type="transmembrane region" description="Helical" evidence="15">
    <location>
        <begin position="4214"/>
        <end position="4237"/>
    </location>
</feature>
<feature type="domain" description="Cadherin" evidence="19">
    <location>
        <begin position="851"/>
        <end position="953"/>
    </location>
</feature>
<dbReference type="CDD" id="cd00110">
    <property type="entry name" value="LamG"/>
    <property type="match status" value="1"/>
</dbReference>
<evidence type="ECO:0000256" key="10">
    <source>
        <dbReference type="ARBA" id="ARBA00023157"/>
    </source>
</evidence>
<keyword evidence="6 12" id="KW-0106">Calcium</keyword>
<dbReference type="FunFam" id="2.60.40.60:FF:000015">
    <property type="entry name" value="FAT atypical cadherin 1"/>
    <property type="match status" value="3"/>
</dbReference>
<keyword evidence="2 13" id="KW-0245">EGF-like domain</keyword>
<dbReference type="Gene3D" id="2.10.25.10">
    <property type="entry name" value="Laminin"/>
    <property type="match status" value="4"/>
</dbReference>
<dbReference type="FunFam" id="2.60.40.60:FF:000032">
    <property type="entry name" value="FAT atypical cadherin 1"/>
    <property type="match status" value="1"/>
</dbReference>
<feature type="region of interest" description="Disordered" evidence="14">
    <location>
        <begin position="4528"/>
        <end position="4599"/>
    </location>
</feature>
<dbReference type="Proteomes" id="UP000694844">
    <property type="component" value="Chromosome 3"/>
</dbReference>
<dbReference type="GO" id="GO:0005886">
    <property type="term" value="C:plasma membrane"/>
    <property type="evidence" value="ECO:0007669"/>
    <property type="project" value="InterPro"/>
</dbReference>
<dbReference type="FunFam" id="2.60.40.60:FF:000064">
    <property type="entry name" value="FAT atypical cadherin 1"/>
    <property type="match status" value="1"/>
</dbReference>
<evidence type="ECO:0000256" key="12">
    <source>
        <dbReference type="PROSITE-ProRule" id="PRU00043"/>
    </source>
</evidence>
<dbReference type="PROSITE" id="PS00232">
    <property type="entry name" value="CADHERIN_1"/>
    <property type="match status" value="11"/>
</dbReference>
<evidence type="ECO:0000256" key="16">
    <source>
        <dbReference type="SAM" id="SignalP"/>
    </source>
</evidence>
<feature type="domain" description="Cadherin" evidence="19">
    <location>
        <begin position="486"/>
        <end position="591"/>
    </location>
</feature>
<feature type="domain" description="Cadherin" evidence="19">
    <location>
        <begin position="378"/>
        <end position="485"/>
    </location>
</feature>
<evidence type="ECO:0000313" key="21">
    <source>
        <dbReference type="RefSeq" id="XP_022324474.1"/>
    </source>
</evidence>
<dbReference type="PROSITE" id="PS00022">
    <property type="entry name" value="EGF_1"/>
    <property type="match status" value="4"/>
</dbReference>
<dbReference type="FunFam" id="2.60.40.60:FF:000033">
    <property type="entry name" value="FAT atypical cadherin 1"/>
    <property type="match status" value="2"/>
</dbReference>
<dbReference type="GeneID" id="111125209"/>
<comment type="subcellular location">
    <subcellularLocation>
        <location evidence="1">Membrane</location>
        <topology evidence="1">Single-pass type I membrane protein</topology>
    </subcellularLocation>
</comment>
<evidence type="ECO:0000256" key="14">
    <source>
        <dbReference type="SAM" id="MobiDB-lite"/>
    </source>
</evidence>
<feature type="domain" description="Cadherin" evidence="19">
    <location>
        <begin position="2942"/>
        <end position="3040"/>
    </location>
</feature>
<feature type="domain" description="EGF-like" evidence="18">
    <location>
        <begin position="4110"/>
        <end position="4149"/>
    </location>
</feature>
<feature type="region of interest" description="Disordered" evidence="14">
    <location>
        <begin position="4340"/>
        <end position="4383"/>
    </location>
</feature>
<dbReference type="CDD" id="cd00054">
    <property type="entry name" value="EGF_CA"/>
    <property type="match status" value="3"/>
</dbReference>
<dbReference type="InterPro" id="IPR013320">
    <property type="entry name" value="ConA-like_dom_sf"/>
</dbReference>
<dbReference type="FunFam" id="2.60.40.60:FF:000026">
    <property type="entry name" value="FAT atypical cadherin 1"/>
    <property type="match status" value="2"/>
</dbReference>
<feature type="region of interest" description="Disordered" evidence="14">
    <location>
        <begin position="4444"/>
        <end position="4484"/>
    </location>
</feature>
<keyword evidence="10 13" id="KW-1015">Disulfide bond</keyword>
<dbReference type="FunFam" id="2.10.25.10:FF:000095">
    <property type="entry name" value="Notch, isoform B"/>
    <property type="match status" value="1"/>
</dbReference>
<dbReference type="KEGG" id="cvn:111125209"/>
<feature type="compositionally biased region" description="Acidic residues" evidence="14">
    <location>
        <begin position="4582"/>
        <end position="4595"/>
    </location>
</feature>
<comment type="caution">
    <text evidence="13">Lacks conserved residue(s) required for the propagation of feature annotation.</text>
</comment>
<dbReference type="FunFam" id="2.60.40.60:FF:000053">
    <property type="entry name" value="FAT atypical cadherin 3"/>
    <property type="match status" value="1"/>
</dbReference>
<keyword evidence="5" id="KW-0677">Repeat</keyword>
<dbReference type="GO" id="GO:0005509">
    <property type="term" value="F:calcium ion binding"/>
    <property type="evidence" value="ECO:0007669"/>
    <property type="project" value="UniProtKB-UniRule"/>
</dbReference>
<dbReference type="PANTHER" id="PTHR24026">
    <property type="entry name" value="FAT ATYPICAL CADHERIN-RELATED"/>
    <property type="match status" value="1"/>
</dbReference>
<feature type="compositionally biased region" description="Polar residues" evidence="14">
    <location>
        <begin position="4296"/>
        <end position="4305"/>
    </location>
</feature>
<dbReference type="InterPro" id="IPR001881">
    <property type="entry name" value="EGF-like_Ca-bd_dom"/>
</dbReference>
<dbReference type="FunFam" id="2.60.40.60:FF:000041">
    <property type="entry name" value="FAT atypical cadherin 1"/>
    <property type="match status" value="1"/>
</dbReference>
<keyword evidence="9 15" id="KW-0472">Membrane</keyword>
<feature type="domain" description="Cadherin" evidence="19">
    <location>
        <begin position="284"/>
        <end position="377"/>
    </location>
</feature>
<dbReference type="SUPFAM" id="SSF49313">
    <property type="entry name" value="Cadherin-like"/>
    <property type="match status" value="34"/>
</dbReference>
<dbReference type="InterPro" id="IPR002126">
    <property type="entry name" value="Cadherin-like_dom"/>
</dbReference>
<dbReference type="SUPFAM" id="SSF49899">
    <property type="entry name" value="Concanavalin A-like lectins/glucanases"/>
    <property type="match status" value="1"/>
</dbReference>
<gene>
    <name evidence="21" type="primary">LOC111125209</name>
</gene>
<feature type="disulfide bond" evidence="13">
    <location>
        <begin position="4176"/>
        <end position="4185"/>
    </location>
</feature>
<dbReference type="FunFam" id="2.60.40.60:FF:000118">
    <property type="entry name" value="protocadherin Fat 4"/>
    <property type="match status" value="1"/>
</dbReference>
<feature type="domain" description="Cadherin" evidence="19">
    <location>
        <begin position="160"/>
        <end position="267"/>
    </location>
</feature>
<evidence type="ECO:0000256" key="8">
    <source>
        <dbReference type="ARBA" id="ARBA00022989"/>
    </source>
</evidence>
<dbReference type="GO" id="GO:0007156">
    <property type="term" value="P:homophilic cell adhesion via plasma membrane adhesion molecules"/>
    <property type="evidence" value="ECO:0007669"/>
    <property type="project" value="InterPro"/>
</dbReference>
<dbReference type="Gene3D" id="2.60.40.60">
    <property type="entry name" value="Cadherins"/>
    <property type="match status" value="33"/>
</dbReference>
<feature type="domain" description="Cadherin" evidence="19">
    <location>
        <begin position="1474"/>
        <end position="1579"/>
    </location>
</feature>
<evidence type="ECO:0000256" key="7">
    <source>
        <dbReference type="ARBA" id="ARBA00022889"/>
    </source>
</evidence>
<dbReference type="PROSITE" id="PS50025">
    <property type="entry name" value="LAM_G_DOMAIN"/>
    <property type="match status" value="1"/>
</dbReference>
<keyword evidence="7" id="KW-0130">Cell adhesion</keyword>
<dbReference type="SMART" id="SM00282">
    <property type="entry name" value="LamG"/>
    <property type="match status" value="1"/>
</dbReference>
<feature type="compositionally biased region" description="Pro residues" evidence="14">
    <location>
        <begin position="4283"/>
        <end position="4293"/>
    </location>
</feature>
<feature type="domain" description="Cadherin" evidence="19">
    <location>
        <begin position="744"/>
        <end position="850"/>
    </location>
</feature>
<organism evidence="20 21">
    <name type="scientific">Crassostrea virginica</name>
    <name type="common">Eastern oyster</name>
    <dbReference type="NCBI Taxonomy" id="6565"/>
    <lineage>
        <taxon>Eukaryota</taxon>
        <taxon>Metazoa</taxon>
        <taxon>Spiralia</taxon>
        <taxon>Lophotrochozoa</taxon>
        <taxon>Mollusca</taxon>
        <taxon>Bivalvia</taxon>
        <taxon>Autobranchia</taxon>
        <taxon>Pteriomorphia</taxon>
        <taxon>Ostreida</taxon>
        <taxon>Ostreoidea</taxon>
        <taxon>Ostreidae</taxon>
        <taxon>Crassostrea</taxon>
    </lineage>
</organism>
<dbReference type="OrthoDB" id="6252479at2759"/>
<feature type="domain" description="Cadherin" evidence="19">
    <location>
        <begin position="2202"/>
        <end position="2309"/>
    </location>
</feature>
<dbReference type="FunFam" id="2.60.40.60:FF:000059">
    <property type="entry name" value="FAT atypical cadherin 3"/>
    <property type="match status" value="1"/>
</dbReference>
<feature type="domain" description="Cadherin" evidence="19">
    <location>
        <begin position="1375"/>
        <end position="1473"/>
    </location>
</feature>
<proteinExistence type="predicted"/>
<dbReference type="SMART" id="SM00181">
    <property type="entry name" value="EGF"/>
    <property type="match status" value="5"/>
</dbReference>
<evidence type="ECO:0000259" key="19">
    <source>
        <dbReference type="PROSITE" id="PS50268"/>
    </source>
</evidence>
<evidence type="ECO:0000256" key="9">
    <source>
        <dbReference type="ARBA" id="ARBA00023136"/>
    </source>
</evidence>
<feature type="domain" description="Cadherin" evidence="19">
    <location>
        <begin position="3474"/>
        <end position="3568"/>
    </location>
</feature>
<dbReference type="FunFam" id="2.60.40.60:FF:000181">
    <property type="entry name" value="Predicted protein"/>
    <property type="match status" value="1"/>
</dbReference>
<dbReference type="InterPro" id="IPR000742">
    <property type="entry name" value="EGF"/>
</dbReference>
<dbReference type="PROSITE" id="PS50026">
    <property type="entry name" value="EGF_3"/>
    <property type="match status" value="4"/>
</dbReference>
<feature type="disulfide bond" evidence="13">
    <location>
        <begin position="4098"/>
        <end position="4107"/>
    </location>
</feature>
<evidence type="ECO:0000256" key="1">
    <source>
        <dbReference type="ARBA" id="ARBA00004479"/>
    </source>
</evidence>
<dbReference type="PROSITE" id="PS50268">
    <property type="entry name" value="CADHERIN_2"/>
    <property type="match status" value="33"/>
</dbReference>
<feature type="domain" description="Cadherin" evidence="19">
    <location>
        <begin position="42"/>
        <end position="159"/>
    </location>
</feature>
<dbReference type="GO" id="GO:0009653">
    <property type="term" value="P:anatomical structure morphogenesis"/>
    <property type="evidence" value="ECO:0007669"/>
    <property type="project" value="UniProtKB-ARBA"/>
</dbReference>
<keyword evidence="20" id="KW-1185">Reference proteome</keyword>
<keyword evidence="4 16" id="KW-0732">Signal</keyword>
<dbReference type="SMART" id="SM00112">
    <property type="entry name" value="CA"/>
    <property type="match status" value="32"/>
</dbReference>
<dbReference type="PROSITE" id="PS01186">
    <property type="entry name" value="EGF_2"/>
    <property type="match status" value="1"/>
</dbReference>
<feature type="domain" description="Cadherin" evidence="19">
    <location>
        <begin position="2622"/>
        <end position="2729"/>
    </location>
</feature>
<reference evidence="21" key="1">
    <citation type="submission" date="2025-08" db="UniProtKB">
        <authorList>
            <consortium name="RefSeq"/>
        </authorList>
    </citation>
    <scope>IDENTIFICATION</scope>
    <source>
        <tissue evidence="21">Whole sample</tissue>
    </source>
</reference>
<feature type="domain" description="Cadherin" evidence="19">
    <location>
        <begin position="954"/>
        <end position="1059"/>
    </location>
</feature>
<feature type="domain" description="EGF-like" evidence="18">
    <location>
        <begin position="4150"/>
        <end position="4186"/>
    </location>
</feature>
<dbReference type="FunFam" id="2.60.40.60:FF:000051">
    <property type="entry name" value="FAT atypical cadherin 1"/>
    <property type="match status" value="1"/>
</dbReference>
<feature type="domain" description="Cadherin" evidence="19">
    <location>
        <begin position="1998"/>
        <end position="2098"/>
    </location>
</feature>
<feature type="domain" description="Cadherin" evidence="19">
    <location>
        <begin position="3041"/>
        <end position="3145"/>
    </location>
</feature>
<evidence type="ECO:0000256" key="15">
    <source>
        <dbReference type="SAM" id="Phobius"/>
    </source>
</evidence>
<feature type="domain" description="Cadherin" evidence="19">
    <location>
        <begin position="1068"/>
        <end position="1170"/>
    </location>
</feature>
<sequence>MGSTALDWWNRRKWLQMWMVTLLLQLPWIQGEVMSQDEFHFTSQLYNATIPERAPSRSYVTASQKMGVYITDPKVDVTYKIIDGDHSDIFKPEHERLGDFVFLRIRTHTSSYGSLNRELISKYYLKVKAIGQVTQKSVLTAYTNVIIHVQDKNDLSPLFDRENYNVSVSEESGLHSTILTVSASDGDEGINAEIYYSLVTKTNSFAIHPSSGAVTVTRPLNFYEKRIHHLVVTAQDRGPKSIYSAVMQRNANITIHVIQANFHAPEIIVESFPNIKNTGDSGVVYAVLSVRDADYGKNGEIKEVSIYRDPSGLFKVLPSRDKKGEYHLLYTKSQRQSSIFDNFYIILQASDSGSIPKVTQEKVHVHVEDISDSGALFVSDHYQTSVPEDLPVGSSVYYLHHRVTNRMGITPQLMYNITAGNDKKLFKISRDTGLIKTASLLDAENDSSVELVISAINPNSVGGIQRGSATVTISVLDTNDNAPVFQANETDVIFDENTPEGTVIYKVHATDADQGMNARISYSLSNQDSLPFEIDHFSGDIKLKHSVDYETVRRDYHVVVRATDWGSPFSKESEIQLFFHLRNINDNSPIFERVNCSGYLSREAPEGTDIVTTPAVDFDGSKLTYHISSGNEDGCFEVDAHLGRLTLNCSLEAQDQDQRQVMVVVSDGKFDSDPVVVDLTLVNNKKNMLLSNKDANVQCEATDASERLLKILQMSSHNNNDGPTTGPKWATPVATNENAPQFNLTLSKILEISESTPVGTSVLKIGATDEDVGYNGVVQFTLLEGDPVDQFTIDPSSGDLVVISPLDRERIPKYDLKIQISDLAQPSLRKSSVTVISVILKDENDNAPKFEKDKYETSVFENILENATVAQVIATDLDIGKNGEVFYTLAIDEDKFCVDSKSGIISIKKPLDREVQSEYYLPIRAADLGTKPLSSTAEVKVILLDVNDNVPRFVPENYDIKVQEDIPVGTVITTIKAEDRDAGENGRLTYKLIYGVEDTFEVDSDTGVIRLIKPLDFETKQVYNISGQAEDGGSPSMASACFINIEVVDVNENYEAPVFENFYGYGLVKENVPVGSRVMEVSARDPDADPDVSVPVTYSIREGSGLGFFSIDNQGVIRTARVLDCESASYYWLTIYATDRGLVPLHTRHEVYIKVTDVNDNIPQMQQPVYVMNVTENAPEGAVVGQVRAYDDDVTARQELSFSMADPSPFFNINKFTGVINTTRKRLDRERQDRHVVQVVVTDSGYPALSSSAYVIIEILDQNDKKPEFLEKSYRTRVMAVTEDKGKTPLLKVTARDEDSGLNAQITYKLKGKKQSFGINRETGMIYAKGLLNVGIYDLKVQAYDNGKDKKKSTVRVRLEVLSVQTSSKNAPKFPAPHYEVQLMENCKIGEVLDVYQAEDPDGDKLWYSLTDGDPENQFSINPEFGSIVTSKRLDRERRDHYNLTVMATDGIHHTSVKIYVTVLDINDNTPQFTEAEYRREVSETTPVGSGVLTISATDPDLNSRVFYKISGAANPTTLQLFEIDSESGVISVKRALDREVMNRHVMTVMVRDQGFPSNKNFTRVTVTVRDENDHAPQFVSGVTETSVFESSAVGTSVAQLSAVDQDRGSNAEISYSIVSGNIDLAFSLDSTLGIISVAKALDKRERSEYSLVVRATDKGTPPLSSTTTLIIHVTTSSSAPPKFTAAKYVTNLVENIPVGQPVVTVKTDSQSSVNYEIIRGNNNATFSINPNSGVVYVTSHVDYESVDFYNLTILATNTVGKTDTTQVWVHVLDANDNEPYFTKTLFTGSLSENSLPESLILGIDDKPLVVTAKDDDTNENAQLVYEIVDEDAQEFFTITKETGALKSKVSIDREKFSRFEFLVHVADSGKPQLHAMEPARVIINITDVNDNAPSFSLPEFQADILLPTAFDVEVITMRAIDMDLDNNAKITYSIKEGNKDGKFKIDKDTGTVYVADDSNMLDRYHLVIEASDGKFDSTTSLVLKVTQAVDDFNFLLQHNEYNLYVHENVVVPQSLTVLQVNSALNQPIVFSLLNGRGLFEVVKTSGVLQTTGRAFDREEREHYKIIALVEDLSGRQKPLHILINVSILDENDNVPLFVNQPYDTVVSTDQEPGSVVTRVTAIDMDSGLNGNVSYFLAEGDRDKFEVDAVRGEIRLVGALSDRDVDHIYSLYVSATDKGHPPLSSAVIVPVRVVSTSHPIFDKNFYSVEVKENFPAESPILSLKAISPNNEKLIYSITAGDPYREFSVDFNIGIEHQGPCIISLTTPLDYESTKVYNLTVRATDVLSGSYGETILQINVLDVNDRSPSFTHYMYTMVVSEAATVGTSVLKVTATDADSGINAEVQYDLSPSEKSRSIHTFQIHPTTGVLRTARLLDFEETREYLFYVVATDGGMPALNMSVPVHIIISDLNDNPPYFDQPTYSGVVTNPTPGLHVIKVTASDEDMCSQENLEYSIVGGNGNQVFQVDPSSGLISISARKFSSLYPVYMLNVSVSDGVFTSFTTVSITIENDNLHSPVFTEVMYQANLMENVGRGILVTSVKAMDEDRGYFGMITYSLLSAEMSQSFSIDADTGEIFAERLFDREVQSSYSLTVAATDNGGRMGYTTVLINITDVNDVSPVFLHTEYKVTVPMNAGKGRPLIQIKARDPDLGESGRVTYNIYDASLIISGSLFTIDPSSGIVSVKADLSDKAGQMYQFFVEAEDHGSPQLKSNAPIEIYISSDDQEAPLVQQKNTIIITEKRRVGDIVGRVAVVTKHLVDFRIISGMTGDRNKPQTFAINKEGEIFLLDLWRIQKLPKYEFTVLISLRENPQIVSHSHITVLVQHFQSALPSFETSLYAVSVAENQEKGTSVVQCRLLSDGKFITDGQYKFDHQTVVKYEHLFEINKYTGWITLVSELDRETQEVYNLTVHAEQKSGHLTEVVSNTTVTVRVSDCNDNPPVFSQPQYQTAVNEDAFSGTVFLALKTTDADVNSAVNYFIAEGDPMGRFKIHNNGDMYVTKPLDRERVANYELVVAASDGALVTTAKVNVEILDANDNAPVCEEPIHQHILSEDVGKNTIITQVTATDADSMYTPNGVIHYIIKGVENDELFTVNREKGILTPKVGLDREKKSHHHVVISAVDGGGLSCDVDVYIELSDVNDNAPQFVDLPQKFSLLESAPVNTLLLRITADDPDLGINRQVKYGMSGDETFSIDSDSGIIKLMKPVDREAIAQYLVNIYAYDQGIPSLTSTGTLTIEIQDENDNPPEFVQSQYMATVPENANVGTEVVKVLATSRDIGLNAEMAYTITAGNNNMKFVIDKSEGVIRVANDLDREVTSVYFLTVMATDLSDSPLSSTTYITINITDVNDNRPFFSQASYRLTLLEDTPTSEVIYQVSANDVDEGSNAVLTYSITEGDSLHSFEIHPVTGEISVRTPLDREMTDRYRLVVEIRDSGLPPLSSTAIVTVDIEDVNDCPPLFSEPSYNTTVQRPPTGIEDQFIGYKIVHYTVSDNDLDPNGPPFTFDIVSGNEGQEFRIEPTGILSTAGKFNKDIRDKYTLTVRVFDNGTPNLYSDVVTTIHIIEEGMNPPEVQNLDITISSYEDKFPGGVIGRVDASDKDLFDSLSYRVVSPNRHLFDVGIDDGRLIAYSGLDSGSYVVNVSVSDKKNTVYGTVRVEVLLISTSMLESSVTMQIQNLSPTQFLLDYQRNFQKAVKKALNVRANDVQIINIQPSGNLGGESRMKRSADQNDLDVLFVVQRSAGGAFFRRKKLERKLRQNLNDIESELGKRIVKVFGDVCPQVSCRDGQCIGVITFNKSLTTIKLEGKSFVTAKHSYSYKCLCTNGIEDVFCPEKLDTCHSVVCPAHQVCRHEPYQTPQCVCPEGRSGQNCEAEDRCTDASCLNGIKPMTFSGNSFAKWTLKEEFTIEKRLSLSMRIKTHRSTASLMFATGDVDYSILEIYNGMIQYKFNYGSGAGLVMIPIHVDDGQWHTINVERNDKHAELTLDNKYTNMAIAPGNSRVLNLLNNDVYFGADISINYNGYPEVRRGFDGCMEDIQLFSIVLPLKGQNAVVKSQEFQQVEFHCKNTLSPPMGSNICSIVSCSNGGRCKPYSQFDGYEHYTCECPERYEGNQCEIDLDPCANNPCGGNGECLNIKDVPNEFVCRCKERFQGQHCRYGNFCHSSPCRNGGSCIEIPKSFMCHCPTGFTGSTCEDVWTKAPGTTFVESNIESTESGITETTLYIIVGVTGGVVFLALIFVSIQCYRRRQNRRGRNVTMGIAYDDERDVMLKSRKETCKVSDFDVSKLNNIPPSPLPPPVPNRPASYTPSNHDSLNTLNNLDNFHNYGSAADDLENCHNIPYLTQEFLSFHGPPPRSNASVAPSLPPPPPSNPPSDTDSIQKGPWEGDCPNMLENLEEKKHPEKFPRLARPGLLCTDTTSFSSLPVSESEDEPAARCRKKGKDYHWDASDWAPRPSLPNISEVPMHEIHDSPSPSPHSNESNTHIDFPAGPIDDSALYTDPELLESEYVGDSEFADNEYDNEECYMIPPNYRQVLGLPQTPEEEEEESFQLPQHQINAHPNQYLPNHSFTQSHEQVSGDRDSHSDWPEPPSCDENDFYTSDNDEGVVTYGFPTTKKLARGYVSEGV</sequence>
<feature type="domain" description="Cadherin" evidence="19">
    <location>
        <begin position="1580"/>
        <end position="1684"/>
    </location>
</feature>
<dbReference type="FunFam" id="2.60.40.60:FF:000100">
    <property type="entry name" value="protocadherin Fat 2"/>
    <property type="match status" value="1"/>
</dbReference>
<feature type="domain" description="Cadherin" evidence="19">
    <location>
        <begin position="3248"/>
        <end position="3352"/>
    </location>
</feature>
<feature type="domain" description="Laminin G" evidence="17">
    <location>
        <begin position="3882"/>
        <end position="4058"/>
    </location>
</feature>
<dbReference type="Pfam" id="PF02210">
    <property type="entry name" value="Laminin_G_2"/>
    <property type="match status" value="1"/>
</dbReference>
<dbReference type="FunFam" id="2.60.40.60:FF:000084">
    <property type="entry name" value="FAT atypical cadherin 3"/>
    <property type="match status" value="1"/>
</dbReference>
<feature type="domain" description="EGF-like" evidence="18">
    <location>
        <begin position="4067"/>
        <end position="4108"/>
    </location>
</feature>
<dbReference type="PANTHER" id="PTHR24026:SF125">
    <property type="entry name" value="FAT-LIKE CADHERIN-RELATED TUMOR SUPPRESSOR HOMOLOG"/>
    <property type="match status" value="1"/>
</dbReference>
<dbReference type="SMART" id="SM00179">
    <property type="entry name" value="EGF_CA"/>
    <property type="match status" value="2"/>
</dbReference>
<feature type="domain" description="Cadherin" evidence="19">
    <location>
        <begin position="3146"/>
        <end position="3247"/>
    </location>
</feature>
<dbReference type="FunFam" id="2.60.40.60:FF:000021">
    <property type="entry name" value="FAT atypical cadherin 1"/>
    <property type="match status" value="2"/>
</dbReference>
<dbReference type="FunFam" id="2.60.40.60:FF:000039">
    <property type="entry name" value="FAT atypical cadherin 3"/>
    <property type="match status" value="2"/>
</dbReference>
<dbReference type="Pfam" id="PF00028">
    <property type="entry name" value="Cadherin"/>
    <property type="match status" value="29"/>
</dbReference>
<evidence type="ECO:0000256" key="6">
    <source>
        <dbReference type="ARBA" id="ARBA00022837"/>
    </source>
</evidence>
<feature type="region of interest" description="Disordered" evidence="14">
    <location>
        <begin position="4280"/>
        <end position="4305"/>
    </location>
</feature>
<feature type="domain" description="Cadherin" evidence="19">
    <location>
        <begin position="1915"/>
        <end position="2015"/>
    </location>
</feature>
<evidence type="ECO:0000259" key="17">
    <source>
        <dbReference type="PROSITE" id="PS50025"/>
    </source>
</evidence>
<keyword evidence="11" id="KW-0325">Glycoprotein</keyword>
<accession>A0A8B8DA98</accession>
<dbReference type="Gene3D" id="2.60.120.200">
    <property type="match status" value="1"/>
</dbReference>
<evidence type="ECO:0000313" key="20">
    <source>
        <dbReference type="Proteomes" id="UP000694844"/>
    </source>
</evidence>
<feature type="domain" description="Cadherin" evidence="19">
    <location>
        <begin position="2519"/>
        <end position="2621"/>
    </location>
</feature>
<evidence type="ECO:0000256" key="13">
    <source>
        <dbReference type="PROSITE-ProRule" id="PRU00076"/>
    </source>
</evidence>
<feature type="compositionally biased region" description="Pro residues" evidence="14">
    <location>
        <begin position="4355"/>
        <end position="4364"/>
    </location>
</feature>
<dbReference type="Pfam" id="PF00008">
    <property type="entry name" value="EGF"/>
    <property type="match status" value="1"/>
</dbReference>
<dbReference type="InterPro" id="IPR020894">
    <property type="entry name" value="Cadherin_CS"/>
</dbReference>
<feature type="disulfide bond" evidence="13">
    <location>
        <begin position="4139"/>
        <end position="4148"/>
    </location>
</feature>
<dbReference type="RefSeq" id="XP_022324474.1">
    <property type="nucleotide sequence ID" value="XM_022468766.1"/>
</dbReference>
<keyword evidence="8 15" id="KW-1133">Transmembrane helix</keyword>
<dbReference type="FunFam" id="2.60.40.60:FF:000037">
    <property type="entry name" value="FAT atypical cadherin 1"/>
    <property type="match status" value="1"/>
</dbReference>
<name>A0A8B8DA98_CRAVI</name>
<feature type="domain" description="Cadherin" evidence="19">
    <location>
        <begin position="600"/>
        <end position="689"/>
    </location>
</feature>
<feature type="compositionally biased region" description="Polar residues" evidence="14">
    <location>
        <begin position="4541"/>
        <end position="4566"/>
    </location>
</feature>
<dbReference type="FunFam" id="2.60.40.60:FF:000020">
    <property type="entry name" value="Dachsous cadherin-related 1b"/>
    <property type="match status" value="2"/>
</dbReference>
<dbReference type="FunFam" id="2.60.40.60:FF:000013">
    <property type="entry name" value="Cadherin EGF LAG seven-pass G-type receptor"/>
    <property type="match status" value="1"/>
</dbReference>
<feature type="domain" description="Cadherin" evidence="19">
    <location>
        <begin position="2833"/>
        <end position="2941"/>
    </location>
</feature>
<feature type="domain" description="Cadherin" evidence="19">
    <location>
        <begin position="1166"/>
        <end position="1269"/>
    </location>
</feature>
<feature type="domain" description="Cadherin" evidence="19">
    <location>
        <begin position="1783"/>
        <end position="1896"/>
    </location>
</feature>
<feature type="signal peptide" evidence="16">
    <location>
        <begin position="1"/>
        <end position="31"/>
    </location>
</feature>
<evidence type="ECO:0000259" key="18">
    <source>
        <dbReference type="PROSITE" id="PS50026"/>
    </source>
</evidence>
<evidence type="ECO:0000256" key="2">
    <source>
        <dbReference type="ARBA" id="ARBA00022536"/>
    </source>
</evidence>
<dbReference type="FunFam" id="2.60.40.60:FF:000024">
    <property type="entry name" value="FAT atypical cadherin 3"/>
    <property type="match status" value="1"/>
</dbReference>